<reference evidence="2" key="1">
    <citation type="submission" date="2021-01" db="EMBL/GenBank/DDBJ databases">
        <title>Adiantum capillus-veneris genome.</title>
        <authorList>
            <person name="Fang Y."/>
            <person name="Liao Q."/>
        </authorList>
    </citation>
    <scope>NUCLEOTIDE SEQUENCE</scope>
    <source>
        <strain evidence="2">H3</strain>
        <tissue evidence="2">Leaf</tissue>
    </source>
</reference>
<name>A0A9D4ZQ18_ADICA</name>
<gene>
    <name evidence="2" type="ORF">GOP47_0003407</name>
</gene>
<dbReference type="AlphaFoldDB" id="A0A9D4ZQ18"/>
<accession>A0A9D4ZQ18</accession>
<dbReference type="OrthoDB" id="1985815at2759"/>
<protein>
    <submittedName>
        <fullName evidence="2">Uncharacterized protein</fullName>
    </submittedName>
</protein>
<evidence type="ECO:0000256" key="1">
    <source>
        <dbReference type="SAM" id="SignalP"/>
    </source>
</evidence>
<organism evidence="2 3">
    <name type="scientific">Adiantum capillus-veneris</name>
    <name type="common">Maidenhair fern</name>
    <dbReference type="NCBI Taxonomy" id="13818"/>
    <lineage>
        <taxon>Eukaryota</taxon>
        <taxon>Viridiplantae</taxon>
        <taxon>Streptophyta</taxon>
        <taxon>Embryophyta</taxon>
        <taxon>Tracheophyta</taxon>
        <taxon>Polypodiopsida</taxon>
        <taxon>Polypodiidae</taxon>
        <taxon>Polypodiales</taxon>
        <taxon>Pteridineae</taxon>
        <taxon>Pteridaceae</taxon>
        <taxon>Vittarioideae</taxon>
        <taxon>Adiantum</taxon>
    </lineage>
</organism>
<dbReference type="Proteomes" id="UP000886520">
    <property type="component" value="Chromosome 3"/>
</dbReference>
<keyword evidence="1" id="KW-0732">Signal</keyword>
<feature type="signal peptide" evidence="1">
    <location>
        <begin position="1"/>
        <end position="25"/>
    </location>
</feature>
<sequence>MASHAPLAVLAKLMSVLLLVALVVAAHSVVANTGVPAERVAAAKRMSSQLRPDFVGTVDEQSQVATSSSSLQAHMEAHGEGDVFAASKFACPCSNQFCSASRWHFCSCNVKVCSC</sequence>
<dbReference type="EMBL" id="JABFUD020000002">
    <property type="protein sequence ID" value="KAI5083664.1"/>
    <property type="molecule type" value="Genomic_DNA"/>
</dbReference>
<evidence type="ECO:0000313" key="3">
    <source>
        <dbReference type="Proteomes" id="UP000886520"/>
    </source>
</evidence>
<feature type="chain" id="PRO_5039396089" evidence="1">
    <location>
        <begin position="26"/>
        <end position="115"/>
    </location>
</feature>
<feature type="non-terminal residue" evidence="2">
    <location>
        <position position="115"/>
    </location>
</feature>
<evidence type="ECO:0000313" key="2">
    <source>
        <dbReference type="EMBL" id="KAI5083664.1"/>
    </source>
</evidence>
<keyword evidence="3" id="KW-1185">Reference proteome</keyword>
<comment type="caution">
    <text evidence="2">The sequence shown here is derived from an EMBL/GenBank/DDBJ whole genome shotgun (WGS) entry which is preliminary data.</text>
</comment>
<proteinExistence type="predicted"/>